<geneLocation type="plasmid" evidence="2">
    <name>psfrenxt3b</name>
</geneLocation>
<reference evidence="1 2" key="1">
    <citation type="submission" date="2017-10" db="EMBL/GenBank/DDBJ databases">
        <title>Analysis of the genome sequences of Rhizobium populations associated to common bean (phaseolus vulgaris).</title>
        <authorList>
            <person name="Bustos P."/>
            <person name="Santamaria R.I."/>
            <person name="Miranda-Sanchez F."/>
            <person name="Perez-Carrascal O."/>
            <person name="Juarez S."/>
            <person name="Lozano L."/>
            <person name="Martinez-Flores I."/>
            <person name="Vinuesa P."/>
            <person name="Martinez-Romero E."/>
            <person name="Cevallos M.A."/>
            <person name="Romero D."/>
            <person name="Davila G."/>
            <person name="Gonzalez V."/>
        </authorList>
    </citation>
    <scope>NUCLEOTIDE SEQUENCE [LARGE SCALE GENOMIC DNA]</scope>
    <source>
        <strain evidence="1 2">NXT3</strain>
        <plasmid evidence="2">Plasmid psfrenxt3b</plasmid>
    </source>
</reference>
<accession>A0A2L0HB71</accession>
<dbReference type="AlphaFoldDB" id="A0A2L0HB71"/>
<proteinExistence type="predicted"/>
<protein>
    <submittedName>
        <fullName evidence="1">Uncharacterized protein</fullName>
    </submittedName>
</protein>
<evidence type="ECO:0000313" key="1">
    <source>
        <dbReference type="EMBL" id="AUX78715.1"/>
    </source>
</evidence>
<keyword evidence="1" id="KW-0614">Plasmid</keyword>
<dbReference type="RefSeq" id="WP_104840386.1">
    <property type="nucleotide sequence ID" value="NZ_CP024309.1"/>
</dbReference>
<gene>
    <name evidence="1" type="ORF">NXT3_PB00053</name>
</gene>
<evidence type="ECO:0000313" key="2">
    <source>
        <dbReference type="Proteomes" id="UP000239340"/>
    </source>
</evidence>
<name>A0A2L0HB71_RHIFR</name>
<organism evidence="1 2">
    <name type="scientific">Rhizobium fredii</name>
    <name type="common">Sinorhizobium fredii</name>
    <dbReference type="NCBI Taxonomy" id="380"/>
    <lineage>
        <taxon>Bacteria</taxon>
        <taxon>Pseudomonadati</taxon>
        <taxon>Pseudomonadota</taxon>
        <taxon>Alphaproteobacteria</taxon>
        <taxon>Hyphomicrobiales</taxon>
        <taxon>Rhizobiaceae</taxon>
        <taxon>Sinorhizobium/Ensifer group</taxon>
        <taxon>Sinorhizobium</taxon>
    </lineage>
</organism>
<dbReference type="EMBL" id="CP024309">
    <property type="protein sequence ID" value="AUX78715.1"/>
    <property type="molecule type" value="Genomic_DNA"/>
</dbReference>
<sequence length="71" mass="7736">MGHPLQFPFGSGALVDSLEAAAGLGREEVIRLKQMRDNTLHVTNQLKASFAELYRARFGTTPISFVLGSES</sequence>
<dbReference type="Proteomes" id="UP000239340">
    <property type="component" value="Plasmid pSfreNXT3b"/>
</dbReference>